<keyword evidence="5" id="KW-0560">Oxidoreductase</keyword>
<proteinExistence type="predicted"/>
<comment type="caution">
    <text evidence="9">The sequence shown here is derived from an EMBL/GenBank/DDBJ whole genome shotgun (WGS) entry which is preliminary data.</text>
</comment>
<evidence type="ECO:0000313" key="9">
    <source>
        <dbReference type="EMBL" id="ERL51712.1"/>
    </source>
</evidence>
<evidence type="ECO:0000256" key="5">
    <source>
        <dbReference type="ARBA" id="ARBA00023002"/>
    </source>
</evidence>
<dbReference type="Pfam" id="PF02754">
    <property type="entry name" value="CCG"/>
    <property type="match status" value="1"/>
</dbReference>
<dbReference type="InterPro" id="IPR017896">
    <property type="entry name" value="4Fe4S_Fe-S-bd"/>
</dbReference>
<dbReference type="PROSITE" id="PS51387">
    <property type="entry name" value="FAD_PCMH"/>
    <property type="match status" value="1"/>
</dbReference>
<feature type="domain" description="FAD-binding PCMH-type" evidence="8">
    <location>
        <begin position="55"/>
        <end position="285"/>
    </location>
</feature>
<dbReference type="InterPro" id="IPR006094">
    <property type="entry name" value="Oxid_FAD_bind_N"/>
</dbReference>
<evidence type="ECO:0000256" key="1">
    <source>
        <dbReference type="ARBA" id="ARBA00001974"/>
    </source>
</evidence>
<dbReference type="Gene3D" id="1.10.45.10">
    <property type="entry name" value="Vanillyl-alcohol Oxidase, Chain A, domain 4"/>
    <property type="match status" value="1"/>
</dbReference>
<dbReference type="GO" id="GO:0071949">
    <property type="term" value="F:FAD binding"/>
    <property type="evidence" value="ECO:0007669"/>
    <property type="project" value="InterPro"/>
</dbReference>
<dbReference type="Pfam" id="PF01565">
    <property type="entry name" value="FAD_binding_4"/>
    <property type="match status" value="1"/>
</dbReference>
<dbReference type="InterPro" id="IPR036318">
    <property type="entry name" value="FAD-bd_PCMH-like_sf"/>
</dbReference>
<name>W1N821_9GAMM</name>
<dbReference type="Gene3D" id="3.30.43.10">
    <property type="entry name" value="Uridine Diphospho-n-acetylenolpyruvylglucosamine Reductase, domain 2"/>
    <property type="match status" value="1"/>
</dbReference>
<dbReference type="InterPro" id="IPR016171">
    <property type="entry name" value="Vanillyl_alc_oxidase_C-sub2"/>
</dbReference>
<evidence type="ECO:0000256" key="4">
    <source>
        <dbReference type="ARBA" id="ARBA00022827"/>
    </source>
</evidence>
<evidence type="ECO:0000256" key="2">
    <source>
        <dbReference type="ARBA" id="ARBA00022630"/>
    </source>
</evidence>
<dbReference type="Pfam" id="PF02913">
    <property type="entry name" value="FAD-oxidase_C"/>
    <property type="match status" value="1"/>
</dbReference>
<dbReference type="GO" id="GO:0004458">
    <property type="term" value="F:D-lactate dehydrogenase (cytochrome) activity"/>
    <property type="evidence" value="ECO:0007669"/>
    <property type="project" value="TreeGrafter"/>
</dbReference>
<evidence type="ECO:0000256" key="6">
    <source>
        <dbReference type="ARBA" id="ARBA00023004"/>
    </source>
</evidence>
<dbReference type="PROSITE" id="PS00198">
    <property type="entry name" value="4FE4S_FER_1"/>
    <property type="match status" value="1"/>
</dbReference>
<keyword evidence="2" id="KW-0285">Flavoprotein</keyword>
<keyword evidence="4" id="KW-0274">FAD</keyword>
<reference evidence="9 10" key="1">
    <citation type="submission" date="2013-08" db="EMBL/GenBank/DDBJ databases">
        <title>draft genome of Halomonas huanghegensis, strain BJGMM-B45T.</title>
        <authorList>
            <person name="Miao C."/>
            <person name="Wan Y."/>
            <person name="Jin W."/>
        </authorList>
    </citation>
    <scope>NUCLEOTIDE SEQUENCE [LARGE SCALE GENOMIC DNA]</scope>
    <source>
        <strain evidence="9 10">BJGMM-B45</strain>
    </source>
</reference>
<dbReference type="PANTHER" id="PTHR11748:SF119">
    <property type="entry name" value="D-2-HYDROXYGLUTARATE DEHYDROGENASE"/>
    <property type="match status" value="1"/>
</dbReference>
<dbReference type="InterPro" id="IPR016164">
    <property type="entry name" value="FAD-linked_Oxase-like_C"/>
</dbReference>
<dbReference type="PANTHER" id="PTHR11748">
    <property type="entry name" value="D-LACTATE DEHYDROGENASE"/>
    <property type="match status" value="1"/>
</dbReference>
<dbReference type="RefSeq" id="WP_021818348.1">
    <property type="nucleotide sequence ID" value="NZ_AVBC01000020.1"/>
</dbReference>
<dbReference type="InterPro" id="IPR016167">
    <property type="entry name" value="FAD-bd_PCMH_sub1"/>
</dbReference>
<keyword evidence="3" id="KW-0479">Metal-binding</keyword>
<comment type="cofactor">
    <cofactor evidence="1">
        <name>FAD</name>
        <dbReference type="ChEBI" id="CHEBI:57692"/>
    </cofactor>
</comment>
<dbReference type="Gene3D" id="3.30.465.10">
    <property type="match status" value="1"/>
</dbReference>
<organism evidence="9 10">
    <name type="scientific">Halomonas huangheensis</name>
    <dbReference type="NCBI Taxonomy" id="1178482"/>
    <lineage>
        <taxon>Bacteria</taxon>
        <taxon>Pseudomonadati</taxon>
        <taxon>Pseudomonadota</taxon>
        <taxon>Gammaproteobacteria</taxon>
        <taxon>Oceanospirillales</taxon>
        <taxon>Halomonadaceae</taxon>
        <taxon>Halomonas</taxon>
    </lineage>
</organism>
<dbReference type="Gene3D" id="1.10.1060.10">
    <property type="entry name" value="Alpha-helical ferredoxin"/>
    <property type="match status" value="1"/>
</dbReference>
<dbReference type="Proteomes" id="UP000019113">
    <property type="component" value="Unassembled WGS sequence"/>
</dbReference>
<keyword evidence="10" id="KW-1185">Reference proteome</keyword>
<dbReference type="KEGG" id="hhu:AR456_15910"/>
<dbReference type="OrthoDB" id="9811557at2"/>
<evidence type="ECO:0000259" key="8">
    <source>
        <dbReference type="PROSITE" id="PS51387"/>
    </source>
</evidence>
<dbReference type="InterPro" id="IPR016169">
    <property type="entry name" value="FAD-bd_PCMH_sub2"/>
</dbReference>
<dbReference type="InterPro" id="IPR004017">
    <property type="entry name" value="Cys_rich_dom"/>
</dbReference>
<dbReference type="Gene3D" id="3.30.70.2190">
    <property type="match status" value="1"/>
</dbReference>
<dbReference type="GO" id="GO:0051536">
    <property type="term" value="F:iron-sulfur cluster binding"/>
    <property type="evidence" value="ECO:0007669"/>
    <property type="project" value="UniProtKB-KW"/>
</dbReference>
<protein>
    <recommendedName>
        <fullName evidence="8">FAD-binding PCMH-type domain-containing protein</fullName>
    </recommendedName>
</protein>
<dbReference type="SUPFAM" id="SSF46548">
    <property type="entry name" value="alpha-helical ferredoxin"/>
    <property type="match status" value="1"/>
</dbReference>
<keyword evidence="6" id="KW-0408">Iron</keyword>
<evidence type="ECO:0000256" key="3">
    <source>
        <dbReference type="ARBA" id="ARBA00022723"/>
    </source>
</evidence>
<dbReference type="GO" id="GO:0008720">
    <property type="term" value="F:D-lactate dehydrogenase (NAD+) activity"/>
    <property type="evidence" value="ECO:0007669"/>
    <property type="project" value="TreeGrafter"/>
</dbReference>
<dbReference type="SUPFAM" id="SSF56176">
    <property type="entry name" value="FAD-binding/transporter-associated domain-like"/>
    <property type="match status" value="1"/>
</dbReference>
<dbReference type="GO" id="GO:1903457">
    <property type="term" value="P:lactate catabolic process"/>
    <property type="evidence" value="ECO:0007669"/>
    <property type="project" value="TreeGrafter"/>
</dbReference>
<dbReference type="EMBL" id="AVBC01000020">
    <property type="protein sequence ID" value="ERL51712.1"/>
    <property type="molecule type" value="Genomic_DNA"/>
</dbReference>
<evidence type="ECO:0000313" key="10">
    <source>
        <dbReference type="Proteomes" id="UP000019113"/>
    </source>
</evidence>
<keyword evidence="7" id="KW-0411">Iron-sulfur</keyword>
<sequence length="1015" mass="110918">MTVFTSPHTDRELVGRDARIRPVTELASRLRKELEGDVLFDEASRGRYSTDASIYQVTPFGVVIPRHQRDLALAVDIARDAGVPVLPRGGGTSQCGQTVGEALVIDVSRSLNGVIEFDPDARTVVVEPGIVLDHLNAWLKPHGLWYPVDVSTSAQCTLGGMAGNNSCGSRSIHYGNMVHNVLGVDVLMADGGEARFGFVDELTAGSRESRIAEAVRRIAEREQQRIREHYPKLTRRVAGYNLDIFDCQNPLPYDSDGRANLAHLLIGSEGSLAVTQRITLKLSPLPEHKVLGVVNFPTFYQAMDMTQHIVTLAPTAVELVDRTMIELALENPSFRPVIETALIGRPDAVLLVEFAGPDREALIRDLARLNELMGELGLPGSVVDMAEAKSQKALWDVRKAGLNIMMSMKGNGKPVSFIEDCAVPLEHLAAYTDRLTEVFHRHGTEGTWYAHASVGTLHVRPILDMRSGGAEKMRAIAEEAAALVREYKGAYSGEHGDGICRGEWVAWQFGDAINDAFREVKGLFDPDNLMNPGKIVDTPKMDDNRLFRFPTEYQTIPLTPVLDWSPWNVTRDPLTGEQSAPGTGVDTTGGLASAVEMCNNNGHCRKFDAGTMCPSYRITRDEKHLTRGRANTLRLVLSGQLGREGLAGDEVKEALDLCVSCKGCKRDCPTGVDMARIKIEARAARVARDGVALRERLVADLPRMAPTLKRLAPITRLVDGLPWLARPLKRYLGLAEARELPLVTDNYLARASSLQTQASSSQGDAAGGKTELPEVVLFVDTFNNYMEGTNAEAAHRVLEAAGYRVILSRGADKRPLCCGRTYLSAGQVDRARAEAERTLATLMPYVERGAAVVGLEPSCLLTMRDEFLGYGLGEPARKLAEACLLFEEFLVREQEAGRLALALKPLPQPKALLHGHCHQKAFDALRPVEKVLSWIPGLEVETINSSCCGMAGSFGYEREHYEASIQMAEAALLPAVRSAGEALIVADGTSCRHQIKDGTEREAEHVVQLLSRALA</sequence>
<dbReference type="GO" id="GO:0046872">
    <property type="term" value="F:metal ion binding"/>
    <property type="evidence" value="ECO:0007669"/>
    <property type="project" value="UniProtKB-KW"/>
</dbReference>
<dbReference type="eggNOG" id="COG0247">
    <property type="taxonomic scope" value="Bacteria"/>
</dbReference>
<accession>W1N821</accession>
<dbReference type="SUPFAM" id="SSF55103">
    <property type="entry name" value="FAD-linked oxidases, C-terminal domain"/>
    <property type="match status" value="1"/>
</dbReference>
<dbReference type="InterPro" id="IPR009051">
    <property type="entry name" value="Helical_ferredxn"/>
</dbReference>
<dbReference type="Gene3D" id="3.30.70.2740">
    <property type="match status" value="1"/>
</dbReference>
<dbReference type="Pfam" id="PF13183">
    <property type="entry name" value="Fer4_8"/>
    <property type="match status" value="1"/>
</dbReference>
<gene>
    <name evidence="9" type="ORF">BJB45_11145</name>
</gene>
<dbReference type="InterPro" id="IPR017900">
    <property type="entry name" value="4Fe4S_Fe_S_CS"/>
</dbReference>
<dbReference type="eggNOG" id="COG0277">
    <property type="taxonomic scope" value="Bacteria"/>
</dbReference>
<dbReference type="AlphaFoldDB" id="W1N821"/>
<dbReference type="InterPro" id="IPR016166">
    <property type="entry name" value="FAD-bd_PCMH"/>
</dbReference>
<dbReference type="InterPro" id="IPR004113">
    <property type="entry name" value="FAD-bd_oxidored_4_C"/>
</dbReference>
<evidence type="ECO:0000256" key="7">
    <source>
        <dbReference type="ARBA" id="ARBA00023014"/>
    </source>
</evidence>
<dbReference type="STRING" id="1178482.AR456_15910"/>
<dbReference type="PATRIC" id="fig|1178482.3.peg.1390"/>